<keyword evidence="1" id="KW-0472">Membrane</keyword>
<evidence type="ECO:0000313" key="5">
    <source>
        <dbReference type="Proteomes" id="UP000663891"/>
    </source>
</evidence>
<evidence type="ECO:0000313" key="4">
    <source>
        <dbReference type="EMBL" id="CAF3657701.1"/>
    </source>
</evidence>
<accession>A0A814IR76</accession>
<gene>
    <name evidence="2" type="ORF">JYZ213_LOCUS17322</name>
    <name evidence="4" type="ORF">OKA104_LOCUS9575</name>
    <name evidence="3" type="ORF">VCS650_LOCUS16108</name>
</gene>
<feature type="transmembrane region" description="Helical" evidence="1">
    <location>
        <begin position="75"/>
        <end position="97"/>
    </location>
</feature>
<keyword evidence="1" id="KW-0812">Transmembrane</keyword>
<keyword evidence="1" id="KW-1133">Transmembrane helix</keyword>
<name>A0A814IR76_9BILA</name>
<feature type="transmembrane region" description="Helical" evidence="1">
    <location>
        <begin position="104"/>
        <end position="127"/>
    </location>
</feature>
<sequence>METESSTERKSILSNKIARPLLEEFFLSHPAIRNTRRKTLLLLTIELGIMVIYLVLQMVMLFFTRSDPHKMYNSTLIELFLTIISIVHIIAFIIVVIEYFPTAILIFAYLTLIQLIGGFLLLVLAIMTTVVSLTIIHAVGFGILLDLAYILIAISMIGLSVYIAVYSLTLLKLNKT</sequence>
<evidence type="ECO:0000313" key="3">
    <source>
        <dbReference type="EMBL" id="CAF1026868.1"/>
    </source>
</evidence>
<dbReference type="AlphaFoldDB" id="A0A814IR76"/>
<evidence type="ECO:0000313" key="2">
    <source>
        <dbReference type="EMBL" id="CAF1025800.1"/>
    </source>
</evidence>
<feature type="transmembrane region" description="Helical" evidence="1">
    <location>
        <begin position="40"/>
        <end position="63"/>
    </location>
</feature>
<protein>
    <submittedName>
        <fullName evidence="3">Uncharacterized protein</fullName>
    </submittedName>
</protein>
<dbReference type="EMBL" id="CAJNON010000142">
    <property type="protein sequence ID" value="CAF1026868.1"/>
    <property type="molecule type" value="Genomic_DNA"/>
</dbReference>
<proteinExistence type="predicted"/>
<feature type="transmembrane region" description="Helical" evidence="1">
    <location>
        <begin position="147"/>
        <end position="171"/>
    </location>
</feature>
<dbReference type="Proteomes" id="UP000663881">
    <property type="component" value="Unassembled WGS sequence"/>
</dbReference>
<dbReference type="EMBL" id="CAJOAY010000408">
    <property type="protein sequence ID" value="CAF3657701.1"/>
    <property type="molecule type" value="Genomic_DNA"/>
</dbReference>
<dbReference type="Proteomes" id="UP000663891">
    <property type="component" value="Unassembled WGS sequence"/>
</dbReference>
<dbReference type="EMBL" id="CAJNOG010000161">
    <property type="protein sequence ID" value="CAF1025800.1"/>
    <property type="molecule type" value="Genomic_DNA"/>
</dbReference>
<comment type="caution">
    <text evidence="3">The sequence shown here is derived from an EMBL/GenBank/DDBJ whole genome shotgun (WGS) entry which is preliminary data.</text>
</comment>
<dbReference type="OrthoDB" id="10048294at2759"/>
<dbReference type="Proteomes" id="UP000663845">
    <property type="component" value="Unassembled WGS sequence"/>
</dbReference>
<evidence type="ECO:0000256" key="1">
    <source>
        <dbReference type="SAM" id="Phobius"/>
    </source>
</evidence>
<organism evidence="3 5">
    <name type="scientific">Adineta steineri</name>
    <dbReference type="NCBI Taxonomy" id="433720"/>
    <lineage>
        <taxon>Eukaryota</taxon>
        <taxon>Metazoa</taxon>
        <taxon>Spiralia</taxon>
        <taxon>Gnathifera</taxon>
        <taxon>Rotifera</taxon>
        <taxon>Eurotatoria</taxon>
        <taxon>Bdelloidea</taxon>
        <taxon>Adinetida</taxon>
        <taxon>Adinetidae</taxon>
        <taxon>Adineta</taxon>
    </lineage>
</organism>
<reference evidence="3" key="1">
    <citation type="submission" date="2021-02" db="EMBL/GenBank/DDBJ databases">
        <authorList>
            <person name="Nowell W R."/>
        </authorList>
    </citation>
    <scope>NUCLEOTIDE SEQUENCE</scope>
</reference>